<evidence type="ECO:0000313" key="2">
    <source>
        <dbReference type="Proteomes" id="UP000252139"/>
    </source>
</evidence>
<keyword evidence="2" id="KW-1185">Reference proteome</keyword>
<gene>
    <name evidence="1" type="ORF">CU097_011347</name>
</gene>
<dbReference type="EMBL" id="PJQL01001154">
    <property type="protein sequence ID" value="RCH90237.1"/>
    <property type="molecule type" value="Genomic_DNA"/>
</dbReference>
<accession>A0A367JJX5</accession>
<protein>
    <submittedName>
        <fullName evidence="1">Uncharacterized protein</fullName>
    </submittedName>
</protein>
<organism evidence="1 2">
    <name type="scientific">Rhizopus azygosporus</name>
    <name type="common">Rhizopus microsporus var. azygosporus</name>
    <dbReference type="NCBI Taxonomy" id="86630"/>
    <lineage>
        <taxon>Eukaryota</taxon>
        <taxon>Fungi</taxon>
        <taxon>Fungi incertae sedis</taxon>
        <taxon>Mucoromycota</taxon>
        <taxon>Mucoromycotina</taxon>
        <taxon>Mucoromycetes</taxon>
        <taxon>Mucorales</taxon>
        <taxon>Mucorineae</taxon>
        <taxon>Rhizopodaceae</taxon>
        <taxon>Rhizopus</taxon>
    </lineage>
</organism>
<proteinExistence type="predicted"/>
<name>A0A367JJX5_RHIAZ</name>
<dbReference type="AlphaFoldDB" id="A0A367JJX5"/>
<dbReference type="Proteomes" id="UP000252139">
    <property type="component" value="Unassembled WGS sequence"/>
</dbReference>
<reference evidence="1 2" key="1">
    <citation type="journal article" date="2018" name="G3 (Bethesda)">
        <title>Phylogenetic and Phylogenomic Definition of Rhizopus Species.</title>
        <authorList>
            <person name="Gryganskyi A.P."/>
            <person name="Golan J."/>
            <person name="Dolatabadi S."/>
            <person name="Mondo S."/>
            <person name="Robb S."/>
            <person name="Idnurm A."/>
            <person name="Muszewska A."/>
            <person name="Steczkiewicz K."/>
            <person name="Masonjones S."/>
            <person name="Liao H.L."/>
            <person name="Gajdeczka M.T."/>
            <person name="Anike F."/>
            <person name="Vuek A."/>
            <person name="Anishchenko I.M."/>
            <person name="Voigt K."/>
            <person name="de Hoog G.S."/>
            <person name="Smith M.E."/>
            <person name="Heitman J."/>
            <person name="Vilgalys R."/>
            <person name="Stajich J.E."/>
        </authorList>
    </citation>
    <scope>NUCLEOTIDE SEQUENCE [LARGE SCALE GENOMIC DNA]</scope>
    <source>
        <strain evidence="1 2">CBS 357.93</strain>
    </source>
</reference>
<sequence>MSKRRQKIPFLAVCHAYDFILSVSPMVLFTITDSPFDFLIALRAFSCPLGQQSESDEHSMWSYLIKQAVWRSISIPAFPQQLPTSSRTNDFAVDQMTADA</sequence>
<comment type="caution">
    <text evidence="1">The sequence shown here is derived from an EMBL/GenBank/DDBJ whole genome shotgun (WGS) entry which is preliminary data.</text>
</comment>
<evidence type="ECO:0000313" key="1">
    <source>
        <dbReference type="EMBL" id="RCH90237.1"/>
    </source>
</evidence>